<sequence length="165" mass="17253">MMTRYPIAMGITLYKAFESDAVAANGRVPMPQPGEEPEGGHAVCMGYFYLPYEYILGSPAQPGRAACPSYASGDLWVITSVSNAPVPDPPTPIHSTVDTAAATSPTLKISPATTSSAPPSVRGELTAIPPKEKQQVTSAVSAVDQSREGSKQGGGFFSAFRCSGW</sequence>
<keyword evidence="3" id="KW-1185">Reference proteome</keyword>
<evidence type="ECO:0000313" key="2">
    <source>
        <dbReference type="EMBL" id="GAX86593.1"/>
    </source>
</evidence>
<feature type="compositionally biased region" description="Low complexity" evidence="1">
    <location>
        <begin position="110"/>
        <end position="120"/>
    </location>
</feature>
<reference evidence="2 3" key="1">
    <citation type="submission" date="2017-08" db="EMBL/GenBank/DDBJ databases">
        <title>Acidophilic green algal genome provides insights into adaptation to an acidic environment.</title>
        <authorList>
            <person name="Hirooka S."/>
            <person name="Hirose Y."/>
            <person name="Kanesaki Y."/>
            <person name="Higuchi S."/>
            <person name="Fujiwara T."/>
            <person name="Onuma R."/>
            <person name="Era A."/>
            <person name="Ohbayashi R."/>
            <person name="Uzuka A."/>
            <person name="Nozaki H."/>
            <person name="Yoshikawa H."/>
            <person name="Miyagishima S.Y."/>
        </authorList>
    </citation>
    <scope>NUCLEOTIDE SEQUENCE [LARGE SCALE GENOMIC DNA]</scope>
    <source>
        <strain evidence="2 3">NIES-2499</strain>
    </source>
</reference>
<organism evidence="2 3">
    <name type="scientific">Chlamydomonas eustigma</name>
    <dbReference type="NCBI Taxonomy" id="1157962"/>
    <lineage>
        <taxon>Eukaryota</taxon>
        <taxon>Viridiplantae</taxon>
        <taxon>Chlorophyta</taxon>
        <taxon>core chlorophytes</taxon>
        <taxon>Chlorophyceae</taxon>
        <taxon>CS clade</taxon>
        <taxon>Chlamydomonadales</taxon>
        <taxon>Chlamydomonadaceae</taxon>
        <taxon>Chlamydomonas</taxon>
    </lineage>
</organism>
<dbReference type="Proteomes" id="UP000232323">
    <property type="component" value="Unassembled WGS sequence"/>
</dbReference>
<evidence type="ECO:0000313" key="3">
    <source>
        <dbReference type="Proteomes" id="UP000232323"/>
    </source>
</evidence>
<evidence type="ECO:0000256" key="1">
    <source>
        <dbReference type="SAM" id="MobiDB-lite"/>
    </source>
</evidence>
<feature type="compositionally biased region" description="Polar residues" evidence="1">
    <location>
        <begin position="135"/>
        <end position="144"/>
    </location>
</feature>
<dbReference type="AlphaFoldDB" id="A0A250XU92"/>
<dbReference type="Gene3D" id="3.90.70.10">
    <property type="entry name" value="Cysteine proteinases"/>
    <property type="match status" value="1"/>
</dbReference>
<comment type="caution">
    <text evidence="2">The sequence shown here is derived from an EMBL/GenBank/DDBJ whole genome shotgun (WGS) entry which is preliminary data.</text>
</comment>
<dbReference type="EMBL" id="BEGY01000388">
    <property type="protein sequence ID" value="GAX86593.1"/>
    <property type="molecule type" value="Genomic_DNA"/>
</dbReference>
<protein>
    <submittedName>
        <fullName evidence="2">Uncharacterized protein</fullName>
    </submittedName>
</protein>
<proteinExistence type="predicted"/>
<accession>A0A250XU92</accession>
<gene>
    <name evidence="2" type="ORF">CEUSTIGMA_g14001.t1</name>
</gene>
<name>A0A250XU92_9CHLO</name>
<feature type="region of interest" description="Disordered" evidence="1">
    <location>
        <begin position="108"/>
        <end position="153"/>
    </location>
</feature>